<name>A0ABT8Y5A5_9SPHN</name>
<evidence type="ECO:0000256" key="1">
    <source>
        <dbReference type="SAM" id="SignalP"/>
    </source>
</evidence>
<accession>A0ABT8Y5A5</accession>
<comment type="caution">
    <text evidence="2">The sequence shown here is derived from an EMBL/GenBank/DDBJ whole genome shotgun (WGS) entry which is preliminary data.</text>
</comment>
<feature type="chain" id="PRO_5045762420" description="C-type lysozyme inhibitor domain-containing protein" evidence="1">
    <location>
        <begin position="20"/>
        <end position="126"/>
    </location>
</feature>
<dbReference type="EMBL" id="JAUOTP010000002">
    <property type="protein sequence ID" value="MDO6413501.1"/>
    <property type="molecule type" value="Genomic_DNA"/>
</dbReference>
<protein>
    <recommendedName>
        <fullName evidence="4">C-type lysozyme inhibitor domain-containing protein</fullName>
    </recommendedName>
</protein>
<keyword evidence="1" id="KW-0732">Signal</keyword>
<sequence>MQKIVLAPLVLLLALSACGKPETITAGNLMDPDAEKIKAAPPVKLPPAMLASTTYRCKDNSVVSVDWFNDGTTASIKPKKDATAISLTAPAPGQPYVGSDYEVTGTADAKSITVKKPGGSAQACDA</sequence>
<proteinExistence type="predicted"/>
<evidence type="ECO:0000313" key="3">
    <source>
        <dbReference type="Proteomes" id="UP001169764"/>
    </source>
</evidence>
<gene>
    <name evidence="2" type="ORF">Q4F19_03810</name>
</gene>
<feature type="signal peptide" evidence="1">
    <location>
        <begin position="1"/>
        <end position="19"/>
    </location>
</feature>
<dbReference type="RefSeq" id="WP_303540020.1">
    <property type="nucleotide sequence ID" value="NZ_JAUOTP010000002.1"/>
</dbReference>
<evidence type="ECO:0000313" key="2">
    <source>
        <dbReference type="EMBL" id="MDO6413501.1"/>
    </source>
</evidence>
<organism evidence="2 3">
    <name type="scientific">Sphingomonas natans</name>
    <dbReference type="NCBI Taxonomy" id="3063330"/>
    <lineage>
        <taxon>Bacteria</taxon>
        <taxon>Pseudomonadati</taxon>
        <taxon>Pseudomonadota</taxon>
        <taxon>Alphaproteobacteria</taxon>
        <taxon>Sphingomonadales</taxon>
        <taxon>Sphingomonadaceae</taxon>
        <taxon>Sphingomonas</taxon>
    </lineage>
</organism>
<dbReference type="PROSITE" id="PS51257">
    <property type="entry name" value="PROKAR_LIPOPROTEIN"/>
    <property type="match status" value="1"/>
</dbReference>
<reference evidence="2" key="1">
    <citation type="submission" date="2023-07" db="EMBL/GenBank/DDBJ databases">
        <authorList>
            <person name="Kim M."/>
        </authorList>
    </citation>
    <scope>NUCLEOTIDE SEQUENCE</scope>
    <source>
        <strain evidence="2">BIUV-7</strain>
    </source>
</reference>
<keyword evidence="3" id="KW-1185">Reference proteome</keyword>
<evidence type="ECO:0008006" key="4">
    <source>
        <dbReference type="Google" id="ProtNLM"/>
    </source>
</evidence>
<dbReference type="Proteomes" id="UP001169764">
    <property type="component" value="Unassembled WGS sequence"/>
</dbReference>